<evidence type="ECO:0000256" key="3">
    <source>
        <dbReference type="ARBA" id="ARBA00022729"/>
    </source>
</evidence>
<dbReference type="InterPro" id="IPR012944">
    <property type="entry name" value="SusD_RagB_dom"/>
</dbReference>
<evidence type="ECO:0000259" key="6">
    <source>
        <dbReference type="Pfam" id="PF07980"/>
    </source>
</evidence>
<reference evidence="8 9" key="1">
    <citation type="submission" date="2016-10" db="EMBL/GenBank/DDBJ databases">
        <authorList>
            <person name="de Groot N.N."/>
        </authorList>
    </citation>
    <scope>NUCLEOTIDE SEQUENCE [LARGE SCALE GENOMIC DNA]</scope>
    <source>
        <strain evidence="8 9">RK1</strain>
    </source>
</reference>
<dbReference type="Pfam" id="PF14322">
    <property type="entry name" value="SusD-like_3"/>
    <property type="match status" value="1"/>
</dbReference>
<evidence type="ECO:0000256" key="5">
    <source>
        <dbReference type="ARBA" id="ARBA00023237"/>
    </source>
</evidence>
<dbReference type="InterPro" id="IPR033985">
    <property type="entry name" value="SusD-like_N"/>
</dbReference>
<dbReference type="EMBL" id="FOQO01000003">
    <property type="protein sequence ID" value="SFI27816.1"/>
    <property type="molecule type" value="Genomic_DNA"/>
</dbReference>
<proteinExistence type="inferred from homology"/>
<dbReference type="SUPFAM" id="SSF48452">
    <property type="entry name" value="TPR-like"/>
    <property type="match status" value="1"/>
</dbReference>
<organism evidence="8 9">
    <name type="scientific">Parapedobacter indicus</name>
    <dbReference type="NCBI Taxonomy" id="1477437"/>
    <lineage>
        <taxon>Bacteria</taxon>
        <taxon>Pseudomonadati</taxon>
        <taxon>Bacteroidota</taxon>
        <taxon>Sphingobacteriia</taxon>
        <taxon>Sphingobacteriales</taxon>
        <taxon>Sphingobacteriaceae</taxon>
        <taxon>Parapedobacter</taxon>
    </lineage>
</organism>
<evidence type="ECO:0000259" key="7">
    <source>
        <dbReference type="Pfam" id="PF14322"/>
    </source>
</evidence>
<keyword evidence="9" id="KW-1185">Reference proteome</keyword>
<evidence type="ECO:0000313" key="9">
    <source>
        <dbReference type="Proteomes" id="UP000198670"/>
    </source>
</evidence>
<keyword evidence="5" id="KW-0998">Cell outer membrane</keyword>
<protein>
    <submittedName>
        <fullName evidence="8">SusD family protein</fullName>
    </submittedName>
</protein>
<gene>
    <name evidence="8" type="ORF">SAMN05444682_103134</name>
</gene>
<feature type="domain" description="SusD-like N-terminal" evidence="7">
    <location>
        <begin position="18"/>
        <end position="209"/>
    </location>
</feature>
<comment type="subcellular location">
    <subcellularLocation>
        <location evidence="1">Cell outer membrane</location>
    </subcellularLocation>
</comment>
<feature type="domain" description="RagB/SusD" evidence="6">
    <location>
        <begin position="328"/>
        <end position="481"/>
    </location>
</feature>
<dbReference type="PROSITE" id="PS51257">
    <property type="entry name" value="PROKAR_LIPOPROTEIN"/>
    <property type="match status" value="1"/>
</dbReference>
<comment type="similarity">
    <text evidence="2">Belongs to the SusD family.</text>
</comment>
<dbReference type="InterPro" id="IPR011990">
    <property type="entry name" value="TPR-like_helical_dom_sf"/>
</dbReference>
<dbReference type="AlphaFoldDB" id="A0A1I3GWV3"/>
<evidence type="ECO:0000256" key="2">
    <source>
        <dbReference type="ARBA" id="ARBA00006275"/>
    </source>
</evidence>
<dbReference type="Gene3D" id="1.25.40.390">
    <property type="match status" value="1"/>
</dbReference>
<sequence length="481" mass="54436">MKNLLIFMGLLVTCSCSKWLDEEPKAVSEVTFYNTEQEAAAAVLAPLNKFRSGFAMSFPGLMESFADYQYGRGSWASNSDYKGLDPQNVSRSDGIWSSLYNAIRDCNIAISRLPEGSDLTEEQKSAFIAELRFIRGFAYFTLVQLWSEVPLRTEMNMDEWDLPKSSLDELYAFIVADLEFAALHCPQTERLIGTPSRYAAQGLLAQVYMQLKNYQGGHDLLKSIIDSKRYALVPVNTVRDFEKIFGPDVVNTTEEVFYLKSTHTAGWQFVMFCSHPNAVIDGKKMHGAGGWYGLYTRTGNTLFDEWDNADLRKGYNTLFLDLGLGFDTYLPTKFYDPLAPSSDNASNSNPIIRYPDLLLLYAESINELHDGPTQEAMDVLNRVRRRGYGYAPDQPASIDYVLADYGSKAQFLELIIKEQAYETWNEGKRWLFLRRLGIAAEKVMDAKGLTIEEKHYLFPIPAAEFNYNAALDAGRDQNPGY</sequence>
<evidence type="ECO:0000256" key="1">
    <source>
        <dbReference type="ARBA" id="ARBA00004442"/>
    </source>
</evidence>
<name>A0A1I3GWV3_9SPHI</name>
<accession>A0A1I3GWV3</accession>
<evidence type="ECO:0000313" key="8">
    <source>
        <dbReference type="EMBL" id="SFI27816.1"/>
    </source>
</evidence>
<dbReference type="RefSeq" id="WP_218146500.1">
    <property type="nucleotide sequence ID" value="NZ_FOQO01000003.1"/>
</dbReference>
<evidence type="ECO:0000256" key="4">
    <source>
        <dbReference type="ARBA" id="ARBA00023136"/>
    </source>
</evidence>
<keyword evidence="3" id="KW-0732">Signal</keyword>
<dbReference type="STRING" id="1477437.SAMN05444682_103134"/>
<dbReference type="Proteomes" id="UP000198670">
    <property type="component" value="Unassembled WGS sequence"/>
</dbReference>
<dbReference type="Pfam" id="PF07980">
    <property type="entry name" value="SusD_RagB"/>
    <property type="match status" value="1"/>
</dbReference>
<keyword evidence="4" id="KW-0472">Membrane</keyword>
<dbReference type="GO" id="GO:0009279">
    <property type="term" value="C:cell outer membrane"/>
    <property type="evidence" value="ECO:0007669"/>
    <property type="project" value="UniProtKB-SubCell"/>
</dbReference>